<reference evidence="2" key="1">
    <citation type="submission" date="2016-05" db="EMBL/GenBank/DDBJ databases">
        <title>Comparative genomics of biotechnologically important yeasts.</title>
        <authorList>
            <consortium name="DOE Joint Genome Institute"/>
            <person name="Riley R."/>
            <person name="Haridas S."/>
            <person name="Wolfe K.H."/>
            <person name="Lopes M.R."/>
            <person name="Hittinger C.T."/>
            <person name="Goker M."/>
            <person name="Salamov A."/>
            <person name="Wisecaver J."/>
            <person name="Long T.M."/>
            <person name="Aerts A.L."/>
            <person name="Barry K."/>
            <person name="Choi C."/>
            <person name="Clum A."/>
            <person name="Coughlan A.Y."/>
            <person name="Deshpande S."/>
            <person name="Douglass A.P."/>
            <person name="Hanson S.J."/>
            <person name="Klenk H.-P."/>
            <person name="Labutti K."/>
            <person name="Lapidus A."/>
            <person name="Lindquist E."/>
            <person name="Lipzen A."/>
            <person name="Meier-Kolthoff J.P."/>
            <person name="Ohm R.A."/>
            <person name="Otillar R.P."/>
            <person name="Pangilinan J."/>
            <person name="Peng Y."/>
            <person name="Rokas A."/>
            <person name="Rosa C.A."/>
            <person name="Scheuner C."/>
            <person name="Sibirny A.A."/>
            <person name="Slot J.C."/>
            <person name="Stielow J.B."/>
            <person name="Sun H."/>
            <person name="Kurtzman C.P."/>
            <person name="Blackwell M."/>
            <person name="Grigoriev I.V."/>
            <person name="Jeffries T.W."/>
        </authorList>
    </citation>
    <scope>NUCLEOTIDE SEQUENCE [LARGE SCALE GENOMIC DNA]</scope>
    <source>
        <strain evidence="2">NRRL Y-17324</strain>
    </source>
</reference>
<dbReference type="Proteomes" id="UP000094285">
    <property type="component" value="Unassembled WGS sequence"/>
</dbReference>
<dbReference type="AlphaFoldDB" id="A0A1E4SC86"/>
<keyword evidence="2" id="KW-1185">Reference proteome</keyword>
<dbReference type="EMBL" id="KV453916">
    <property type="protein sequence ID" value="ODV77109.1"/>
    <property type="molecule type" value="Genomic_DNA"/>
</dbReference>
<sequence>MISLVSLNLKLFQAAIIELSTSSSTNSTVFLSSRLKGADSLANTPKTLPPVILDP</sequence>
<dbReference type="GeneID" id="30982258"/>
<proteinExistence type="predicted"/>
<evidence type="ECO:0000313" key="1">
    <source>
        <dbReference type="EMBL" id="ODV77109.1"/>
    </source>
</evidence>
<protein>
    <submittedName>
        <fullName evidence="1">Uncharacterized protein</fullName>
    </submittedName>
</protein>
<name>A0A1E4SC86_9ASCO</name>
<evidence type="ECO:0000313" key="2">
    <source>
        <dbReference type="Proteomes" id="UP000094285"/>
    </source>
</evidence>
<accession>A0A1E4SC86</accession>
<organism evidence="1 2">
    <name type="scientific">Suhomyces tanzawaensis NRRL Y-17324</name>
    <dbReference type="NCBI Taxonomy" id="984487"/>
    <lineage>
        <taxon>Eukaryota</taxon>
        <taxon>Fungi</taxon>
        <taxon>Dikarya</taxon>
        <taxon>Ascomycota</taxon>
        <taxon>Saccharomycotina</taxon>
        <taxon>Pichiomycetes</taxon>
        <taxon>Debaryomycetaceae</taxon>
        <taxon>Suhomyces</taxon>
    </lineage>
</organism>
<dbReference type="RefSeq" id="XP_020062231.1">
    <property type="nucleotide sequence ID" value="XM_020208121.1"/>
</dbReference>
<gene>
    <name evidence="1" type="ORF">CANTADRAFT_27486</name>
</gene>